<feature type="binding site" description="axial binding residue" evidence="13">
    <location>
        <position position="453"/>
    </location>
    <ligand>
        <name>heme</name>
        <dbReference type="ChEBI" id="CHEBI:30413"/>
    </ligand>
    <ligandPart>
        <name>Fe</name>
        <dbReference type="ChEBI" id="CHEBI:18248"/>
    </ligandPart>
</feature>
<keyword evidence="15" id="KW-0812">Transmembrane</keyword>
<dbReference type="PANTHER" id="PTHR24292:SF100">
    <property type="entry name" value="CYTOCHROME P450 6A16, ISOFORM B-RELATED"/>
    <property type="match status" value="1"/>
</dbReference>
<dbReference type="PROSITE" id="PS00086">
    <property type="entry name" value="CYTOCHROME_P450"/>
    <property type="match status" value="1"/>
</dbReference>
<keyword evidence="9 14" id="KW-0560">Oxidoreductase</keyword>
<evidence type="ECO:0000256" key="12">
    <source>
        <dbReference type="ARBA" id="ARBA00023136"/>
    </source>
</evidence>
<keyword evidence="6 13" id="KW-0479">Metal-binding</keyword>
<dbReference type="GO" id="GO:0005506">
    <property type="term" value="F:iron ion binding"/>
    <property type="evidence" value="ECO:0007669"/>
    <property type="project" value="InterPro"/>
</dbReference>
<dbReference type="PRINTS" id="PR00385">
    <property type="entry name" value="P450"/>
</dbReference>
<keyword evidence="5 13" id="KW-0349">Heme</keyword>
<keyword evidence="10 13" id="KW-0408">Iron</keyword>
<dbReference type="PANTHER" id="PTHR24292">
    <property type="entry name" value="CYTOCHROME P450"/>
    <property type="match status" value="1"/>
</dbReference>
<evidence type="ECO:0000256" key="2">
    <source>
        <dbReference type="ARBA" id="ARBA00004174"/>
    </source>
</evidence>
<protein>
    <recommendedName>
        <fullName evidence="18">Cytochrome P450</fullName>
    </recommendedName>
</protein>
<dbReference type="CDD" id="cd11056">
    <property type="entry name" value="CYP6-like"/>
    <property type="match status" value="1"/>
</dbReference>
<keyword evidence="11 14" id="KW-0503">Monooxygenase</keyword>
<dbReference type="InterPro" id="IPR001128">
    <property type="entry name" value="Cyt_P450"/>
</dbReference>
<evidence type="ECO:0000256" key="4">
    <source>
        <dbReference type="ARBA" id="ARBA00010617"/>
    </source>
</evidence>
<evidence type="ECO:0000256" key="11">
    <source>
        <dbReference type="ARBA" id="ARBA00023033"/>
    </source>
</evidence>
<dbReference type="SUPFAM" id="SSF48264">
    <property type="entry name" value="Cytochrome P450"/>
    <property type="match status" value="1"/>
</dbReference>
<evidence type="ECO:0008006" key="18">
    <source>
        <dbReference type="Google" id="ProtNLM"/>
    </source>
</evidence>
<evidence type="ECO:0000256" key="14">
    <source>
        <dbReference type="RuleBase" id="RU000461"/>
    </source>
</evidence>
<comment type="caution">
    <text evidence="16">The sequence shown here is derived from an EMBL/GenBank/DDBJ whole genome shotgun (WGS) entry which is preliminary data.</text>
</comment>
<dbReference type="InterPro" id="IPR050476">
    <property type="entry name" value="Insect_CytP450_Detox"/>
</dbReference>
<dbReference type="GO" id="GO:0004497">
    <property type="term" value="F:monooxygenase activity"/>
    <property type="evidence" value="ECO:0007669"/>
    <property type="project" value="UniProtKB-KW"/>
</dbReference>
<proteinExistence type="inferred from homology"/>
<evidence type="ECO:0000256" key="3">
    <source>
        <dbReference type="ARBA" id="ARBA00004406"/>
    </source>
</evidence>
<dbReference type="GO" id="GO:0020037">
    <property type="term" value="F:heme binding"/>
    <property type="evidence" value="ECO:0007669"/>
    <property type="project" value="InterPro"/>
</dbReference>
<comment type="subcellular location">
    <subcellularLocation>
        <location evidence="3">Endoplasmic reticulum membrane</location>
        <topology evidence="3">Peripheral membrane protein</topology>
    </subcellularLocation>
    <subcellularLocation>
        <location evidence="2">Microsome membrane</location>
        <topology evidence="2">Peripheral membrane protein</topology>
    </subcellularLocation>
</comment>
<dbReference type="FunFam" id="1.10.630.10:FF:000042">
    <property type="entry name" value="Cytochrome P450"/>
    <property type="match status" value="1"/>
</dbReference>
<comment type="similarity">
    <text evidence="4 14">Belongs to the cytochrome P450 family.</text>
</comment>
<evidence type="ECO:0000256" key="1">
    <source>
        <dbReference type="ARBA" id="ARBA00001971"/>
    </source>
</evidence>
<keyword evidence="8" id="KW-0492">Microsome</keyword>
<dbReference type="EMBL" id="VTPC01006963">
    <property type="protein sequence ID" value="KAF2894454.1"/>
    <property type="molecule type" value="Genomic_DNA"/>
</dbReference>
<dbReference type="GO" id="GO:0016705">
    <property type="term" value="F:oxidoreductase activity, acting on paired donors, with incorporation or reduction of molecular oxygen"/>
    <property type="evidence" value="ECO:0007669"/>
    <property type="project" value="InterPro"/>
</dbReference>
<dbReference type="InterPro" id="IPR017972">
    <property type="entry name" value="Cyt_P450_CS"/>
</dbReference>
<evidence type="ECO:0000256" key="6">
    <source>
        <dbReference type="ARBA" id="ARBA00022723"/>
    </source>
</evidence>
<dbReference type="InterPro" id="IPR036396">
    <property type="entry name" value="Cyt_P450_sf"/>
</dbReference>
<keyword evidence="7" id="KW-0256">Endoplasmic reticulum</keyword>
<evidence type="ECO:0000313" key="17">
    <source>
        <dbReference type="Proteomes" id="UP000801492"/>
    </source>
</evidence>
<evidence type="ECO:0000256" key="13">
    <source>
        <dbReference type="PIRSR" id="PIRSR602401-1"/>
    </source>
</evidence>
<reference evidence="16" key="1">
    <citation type="submission" date="2019-08" db="EMBL/GenBank/DDBJ databases">
        <title>The genome of the North American firefly Photinus pyralis.</title>
        <authorList>
            <consortium name="Photinus pyralis genome working group"/>
            <person name="Fallon T.R."/>
            <person name="Sander Lower S.E."/>
            <person name="Weng J.-K."/>
        </authorList>
    </citation>
    <scope>NUCLEOTIDE SEQUENCE</scope>
    <source>
        <strain evidence="16">TRF0915ILg1</strain>
        <tissue evidence="16">Whole body</tissue>
    </source>
</reference>
<gene>
    <name evidence="16" type="ORF">ILUMI_11716</name>
</gene>
<comment type="cofactor">
    <cofactor evidence="1 13">
        <name>heme</name>
        <dbReference type="ChEBI" id="CHEBI:30413"/>
    </cofactor>
</comment>
<dbReference type="PRINTS" id="PR00463">
    <property type="entry name" value="EP450I"/>
</dbReference>
<dbReference type="Gene3D" id="1.10.630.10">
    <property type="entry name" value="Cytochrome P450"/>
    <property type="match status" value="1"/>
</dbReference>
<keyword evidence="15" id="KW-1133">Transmembrane helix</keyword>
<evidence type="ECO:0000256" key="5">
    <source>
        <dbReference type="ARBA" id="ARBA00022617"/>
    </source>
</evidence>
<dbReference type="Proteomes" id="UP000801492">
    <property type="component" value="Unassembled WGS sequence"/>
</dbReference>
<sequence>MAIVSESIIFDIFAIILTLFIGLYTYFQWAFKYWERKGIPYVTPKFPFGTIKLFSSPPLPIGELFRQHYDKYKAKGHKHVGIYVFSRPMYLVLDVDYIKSILSKDFDYFVDRGVYFNERHDPLSGNLFTVDGAKWRSLRTKLTPTFTSGKMKMMFHILVECGSQMKDAIDTMCSKNCPVDIKDVLARFTTNIIGSCAFGLDCNCFTDPNSQFRKCGKRIFDLTKLETFALFLAFSVPSLARKIGIKTTPDEVTEFLLNVIQEAVKYREQNNIMRKDFLQLLIEIKNSVKDENGKGIGLTTNELAAQAFVFFAAGYETSSTTMTFCLFELTQNLEIQQNVRDEINKVLKKHNGEITYDALMEMKYMGQVIDETLRKYPPLTSLNRKCMKDYKLPDTDIEISNGTAVLIPILGLHYDPEYFPDPDVFDPDRFSEENKSLIKPYTYLPFGDGPRNCIGLRFGLIQTKVGLTFLLKNYKCTLNEKTRVPLKMDPYSVFVAAAEGDVWLNVEKI</sequence>
<evidence type="ECO:0000256" key="15">
    <source>
        <dbReference type="SAM" id="Phobius"/>
    </source>
</evidence>
<evidence type="ECO:0000256" key="7">
    <source>
        <dbReference type="ARBA" id="ARBA00022824"/>
    </source>
</evidence>
<feature type="transmembrane region" description="Helical" evidence="15">
    <location>
        <begin position="7"/>
        <end position="27"/>
    </location>
</feature>
<dbReference type="AlphaFoldDB" id="A0A8K0CXW3"/>
<name>A0A8K0CXW3_IGNLU</name>
<dbReference type="OrthoDB" id="2789670at2759"/>
<dbReference type="GO" id="GO:0005789">
    <property type="term" value="C:endoplasmic reticulum membrane"/>
    <property type="evidence" value="ECO:0007669"/>
    <property type="project" value="UniProtKB-SubCell"/>
</dbReference>
<evidence type="ECO:0000313" key="16">
    <source>
        <dbReference type="EMBL" id="KAF2894454.1"/>
    </source>
</evidence>
<dbReference type="InterPro" id="IPR002401">
    <property type="entry name" value="Cyt_P450_E_grp-I"/>
</dbReference>
<accession>A0A8K0CXW3</accession>
<evidence type="ECO:0000256" key="8">
    <source>
        <dbReference type="ARBA" id="ARBA00022848"/>
    </source>
</evidence>
<dbReference type="Pfam" id="PF00067">
    <property type="entry name" value="p450"/>
    <property type="match status" value="1"/>
</dbReference>
<keyword evidence="17" id="KW-1185">Reference proteome</keyword>
<evidence type="ECO:0000256" key="10">
    <source>
        <dbReference type="ARBA" id="ARBA00023004"/>
    </source>
</evidence>
<keyword evidence="12 15" id="KW-0472">Membrane</keyword>
<organism evidence="16 17">
    <name type="scientific">Ignelater luminosus</name>
    <name type="common">Cucubano</name>
    <name type="synonym">Pyrophorus luminosus</name>
    <dbReference type="NCBI Taxonomy" id="2038154"/>
    <lineage>
        <taxon>Eukaryota</taxon>
        <taxon>Metazoa</taxon>
        <taxon>Ecdysozoa</taxon>
        <taxon>Arthropoda</taxon>
        <taxon>Hexapoda</taxon>
        <taxon>Insecta</taxon>
        <taxon>Pterygota</taxon>
        <taxon>Neoptera</taxon>
        <taxon>Endopterygota</taxon>
        <taxon>Coleoptera</taxon>
        <taxon>Polyphaga</taxon>
        <taxon>Elateriformia</taxon>
        <taxon>Elateroidea</taxon>
        <taxon>Elateridae</taxon>
        <taxon>Agrypninae</taxon>
        <taxon>Pyrophorini</taxon>
        <taxon>Ignelater</taxon>
    </lineage>
</organism>
<evidence type="ECO:0000256" key="9">
    <source>
        <dbReference type="ARBA" id="ARBA00023002"/>
    </source>
</evidence>